<comment type="caution">
    <text evidence="2">The sequence shown here is derived from an EMBL/GenBank/DDBJ whole genome shotgun (WGS) entry which is preliminary data.</text>
</comment>
<accession>A0A815D402</accession>
<name>A0A815D402_9BILA</name>
<keyword evidence="3" id="KW-1185">Reference proteome</keyword>
<evidence type="ECO:0000313" key="3">
    <source>
        <dbReference type="Proteomes" id="UP000663832"/>
    </source>
</evidence>
<dbReference type="Gene3D" id="3.90.228.10">
    <property type="match status" value="1"/>
</dbReference>
<dbReference type="AlphaFoldDB" id="A0A815D402"/>
<dbReference type="InterPro" id="IPR025051">
    <property type="entry name" value="DUF3990"/>
</dbReference>
<protein>
    <submittedName>
        <fullName evidence="2">Uncharacterized protein</fullName>
    </submittedName>
</protein>
<organism evidence="2 3">
    <name type="scientific">Adineta steineri</name>
    <dbReference type="NCBI Taxonomy" id="433720"/>
    <lineage>
        <taxon>Eukaryota</taxon>
        <taxon>Metazoa</taxon>
        <taxon>Spiralia</taxon>
        <taxon>Gnathifera</taxon>
        <taxon>Rotifera</taxon>
        <taxon>Eurotatoria</taxon>
        <taxon>Bdelloidea</taxon>
        <taxon>Adinetida</taxon>
        <taxon>Adinetidae</taxon>
        <taxon>Adineta</taxon>
    </lineage>
</organism>
<dbReference type="SUPFAM" id="SSF56399">
    <property type="entry name" value="ADP-ribosylation"/>
    <property type="match status" value="1"/>
</dbReference>
<dbReference type="Proteomes" id="UP000663877">
    <property type="component" value="Unassembled WGS sequence"/>
</dbReference>
<dbReference type="Proteomes" id="UP000663832">
    <property type="component" value="Unassembled WGS sequence"/>
</dbReference>
<reference evidence="2" key="1">
    <citation type="submission" date="2021-02" db="EMBL/GenBank/DDBJ databases">
        <authorList>
            <person name="Nowell W R."/>
        </authorList>
    </citation>
    <scope>NUCLEOTIDE SEQUENCE</scope>
</reference>
<proteinExistence type="predicted"/>
<gene>
    <name evidence="1" type="ORF">BJG266_LOCUS25804</name>
    <name evidence="2" type="ORF">QVE165_LOCUS30796</name>
</gene>
<sequence length="195" mass="22905">MHDNLNVFDLLEKTQAENDQNIRLYHGTDIKSIKNLCQYGINLYECHRLNSDFGPGFYVTENFDDALYRAVSKARRSKTLDGVVCSQLRDIEFYQFNIQELNETTEKSTDPLEWCNFVQLCRRRFAEYPHMFRRDAFRGSICNHAEKVYRRKYERPQAKILGNRKPIQICIKITTMASKLEGSILGIYIIDISSQ</sequence>
<dbReference type="EMBL" id="CAJNOI010000205">
    <property type="protein sequence ID" value="CAF1181742.1"/>
    <property type="molecule type" value="Genomic_DNA"/>
</dbReference>
<evidence type="ECO:0000313" key="2">
    <source>
        <dbReference type="EMBL" id="CAF1292847.1"/>
    </source>
</evidence>
<dbReference type="Pfam" id="PF13151">
    <property type="entry name" value="DUF3990"/>
    <property type="match status" value="1"/>
</dbReference>
<dbReference type="OrthoDB" id="10007730at2759"/>
<evidence type="ECO:0000313" key="1">
    <source>
        <dbReference type="EMBL" id="CAF1181742.1"/>
    </source>
</evidence>
<dbReference type="EMBL" id="CAJNOM010000258">
    <property type="protein sequence ID" value="CAF1292847.1"/>
    <property type="molecule type" value="Genomic_DNA"/>
</dbReference>